<proteinExistence type="predicted"/>
<organism evidence="1 2">
    <name type="scientific">Bradyrhizobium nanningense</name>
    <dbReference type="NCBI Taxonomy" id="1325118"/>
    <lineage>
        <taxon>Bacteria</taxon>
        <taxon>Pseudomonadati</taxon>
        <taxon>Pseudomonadota</taxon>
        <taxon>Alphaproteobacteria</taxon>
        <taxon>Hyphomicrobiales</taxon>
        <taxon>Nitrobacteraceae</taxon>
        <taxon>Bradyrhizobium</taxon>
    </lineage>
</organism>
<name>A0A4V1L3P9_9BRAD</name>
<keyword evidence="2" id="KW-1185">Reference proteome</keyword>
<comment type="caution">
    <text evidence="1">The sequence shown here is derived from an EMBL/GenBank/DDBJ whole genome shotgun (WGS) entry which is preliminary data.</text>
</comment>
<sequence length="89" mass="9595">MIEAVISSRIDLLNILRDLLPLFRPLTEPSPQRRDEIVPAGAPLRPGRLGHWLRRDAPSAIMAASVDSIGRLGSDRKAATPASVLSSST</sequence>
<dbReference type="Proteomes" id="UP000289546">
    <property type="component" value="Unassembled WGS sequence"/>
</dbReference>
<dbReference type="AlphaFoldDB" id="A0A4V1L3P9"/>
<evidence type="ECO:0000313" key="1">
    <source>
        <dbReference type="EMBL" id="RXH38734.1"/>
    </source>
</evidence>
<gene>
    <name evidence="1" type="ORF">XH99_00290</name>
</gene>
<accession>A0A4V1L3P9</accession>
<dbReference type="EMBL" id="LBJQ01000001">
    <property type="protein sequence ID" value="RXH38734.1"/>
    <property type="molecule type" value="Genomic_DNA"/>
</dbReference>
<evidence type="ECO:0000313" key="2">
    <source>
        <dbReference type="Proteomes" id="UP000289546"/>
    </source>
</evidence>
<reference evidence="1 2" key="1">
    <citation type="submission" date="2015-04" db="EMBL/GenBank/DDBJ databases">
        <title>Comparative genomics of rhizobia nodulating Arachis hypogaea in China.</title>
        <authorList>
            <person name="Li Y."/>
        </authorList>
    </citation>
    <scope>NUCLEOTIDE SEQUENCE [LARGE SCALE GENOMIC DNA]</scope>
    <source>
        <strain evidence="1 2">CCBAU 51757</strain>
    </source>
</reference>
<protein>
    <submittedName>
        <fullName evidence="1">Uncharacterized protein</fullName>
    </submittedName>
</protein>